<keyword evidence="6" id="KW-0808">Transferase</keyword>
<name>A0ABY8HXR1_9BURK</name>
<dbReference type="InterPro" id="IPR013767">
    <property type="entry name" value="PAS_fold"/>
</dbReference>
<evidence type="ECO:0000256" key="1">
    <source>
        <dbReference type="ARBA" id="ARBA00012528"/>
    </source>
</evidence>
<dbReference type="PANTHER" id="PTHR45138">
    <property type="entry name" value="REGULATORY COMPONENTS OF SENSORY TRANSDUCTION SYSTEM"/>
    <property type="match status" value="1"/>
</dbReference>
<feature type="domain" description="GGDEF" evidence="5">
    <location>
        <begin position="190"/>
        <end position="329"/>
    </location>
</feature>
<dbReference type="RefSeq" id="WP_278316005.1">
    <property type="nucleotide sequence ID" value="NZ_CP121464.1"/>
</dbReference>
<comment type="catalytic activity">
    <reaction evidence="2">
        <text>2 GTP = 3',3'-c-di-GMP + 2 diphosphate</text>
        <dbReference type="Rhea" id="RHEA:24898"/>
        <dbReference type="ChEBI" id="CHEBI:33019"/>
        <dbReference type="ChEBI" id="CHEBI:37565"/>
        <dbReference type="ChEBI" id="CHEBI:58805"/>
        <dbReference type="EC" id="2.7.7.65"/>
    </reaction>
</comment>
<feature type="domain" description="PAC" evidence="4">
    <location>
        <begin position="101"/>
        <end position="158"/>
    </location>
</feature>
<dbReference type="InterPro" id="IPR000014">
    <property type="entry name" value="PAS"/>
</dbReference>
<dbReference type="EMBL" id="CP121464">
    <property type="protein sequence ID" value="WFR77395.1"/>
    <property type="molecule type" value="Genomic_DNA"/>
</dbReference>
<dbReference type="SUPFAM" id="SSF55073">
    <property type="entry name" value="Nucleotide cyclase"/>
    <property type="match status" value="1"/>
</dbReference>
<feature type="domain" description="PAS" evidence="3">
    <location>
        <begin position="16"/>
        <end position="59"/>
    </location>
</feature>
<sequence>MPDSHAQASAAPCDAAQGFAVKMMELLVVPTFVLDVHGQVMIWNRACEQLTGVPAAEVLRTREPGRCFYNDERPTLADLLLAGRGGDMRALHVQQQYRSSTGSNLCAENWCDMPRTGRRRYLAVDASPIYGNHGELIAVVETLRDMTDEKRAHVELERLATRDGLTGLANRRCFDDTILAEWQRAQRQGQPLSLLMVDVDNFKEYNDNHGHQGGDLCLRKVAGAVASEMRTNDLVARYGGEEFAVILPNQSLKGAAIVAERIRQRVERLQLPRKHADGASASACVTVSIGAATALPGPGTELGQLIHTADCALYRAKHLGRNRISLPETTLT</sequence>
<evidence type="ECO:0000259" key="4">
    <source>
        <dbReference type="PROSITE" id="PS50113"/>
    </source>
</evidence>
<dbReference type="PROSITE" id="PS50112">
    <property type="entry name" value="PAS"/>
    <property type="match status" value="1"/>
</dbReference>
<dbReference type="InterPro" id="IPR043128">
    <property type="entry name" value="Rev_trsase/Diguanyl_cyclase"/>
</dbReference>
<dbReference type="SMART" id="SM00267">
    <property type="entry name" value="GGDEF"/>
    <property type="match status" value="1"/>
</dbReference>
<dbReference type="Proteomes" id="UP001219584">
    <property type="component" value="Chromosome"/>
</dbReference>
<dbReference type="CDD" id="cd00130">
    <property type="entry name" value="PAS"/>
    <property type="match status" value="1"/>
</dbReference>
<evidence type="ECO:0000313" key="6">
    <source>
        <dbReference type="EMBL" id="WFR77395.1"/>
    </source>
</evidence>
<accession>A0ABY8HXR1</accession>
<dbReference type="CDD" id="cd01949">
    <property type="entry name" value="GGDEF"/>
    <property type="match status" value="1"/>
</dbReference>
<keyword evidence="7" id="KW-1185">Reference proteome</keyword>
<protein>
    <recommendedName>
        <fullName evidence="1">diguanylate cyclase</fullName>
        <ecNumber evidence="1">2.7.7.65</ecNumber>
    </recommendedName>
</protein>
<organism evidence="6 7">
    <name type="scientific">Janthinobacterium rivuli</name>
    <dbReference type="NCBI Taxonomy" id="2751478"/>
    <lineage>
        <taxon>Bacteria</taxon>
        <taxon>Pseudomonadati</taxon>
        <taxon>Pseudomonadota</taxon>
        <taxon>Betaproteobacteria</taxon>
        <taxon>Burkholderiales</taxon>
        <taxon>Oxalobacteraceae</taxon>
        <taxon>Janthinobacterium</taxon>
    </lineage>
</organism>
<dbReference type="Pfam" id="PF00989">
    <property type="entry name" value="PAS"/>
    <property type="match status" value="1"/>
</dbReference>
<dbReference type="PROSITE" id="PS50113">
    <property type="entry name" value="PAC"/>
    <property type="match status" value="1"/>
</dbReference>
<dbReference type="Pfam" id="PF00990">
    <property type="entry name" value="GGDEF"/>
    <property type="match status" value="1"/>
</dbReference>
<dbReference type="InterPro" id="IPR000160">
    <property type="entry name" value="GGDEF_dom"/>
</dbReference>
<dbReference type="InterPro" id="IPR035965">
    <property type="entry name" value="PAS-like_dom_sf"/>
</dbReference>
<dbReference type="Gene3D" id="3.30.450.20">
    <property type="entry name" value="PAS domain"/>
    <property type="match status" value="1"/>
</dbReference>
<evidence type="ECO:0000313" key="7">
    <source>
        <dbReference type="Proteomes" id="UP001219584"/>
    </source>
</evidence>
<keyword evidence="6" id="KW-0548">Nucleotidyltransferase</keyword>
<dbReference type="NCBIfam" id="TIGR00254">
    <property type="entry name" value="GGDEF"/>
    <property type="match status" value="1"/>
</dbReference>
<dbReference type="PROSITE" id="PS50887">
    <property type="entry name" value="GGDEF"/>
    <property type="match status" value="1"/>
</dbReference>
<dbReference type="InterPro" id="IPR050469">
    <property type="entry name" value="Diguanylate_Cyclase"/>
</dbReference>
<dbReference type="InterPro" id="IPR029787">
    <property type="entry name" value="Nucleotide_cyclase"/>
</dbReference>
<dbReference type="PANTHER" id="PTHR45138:SF9">
    <property type="entry name" value="DIGUANYLATE CYCLASE DGCM-RELATED"/>
    <property type="match status" value="1"/>
</dbReference>
<dbReference type="InterPro" id="IPR000700">
    <property type="entry name" value="PAS-assoc_C"/>
</dbReference>
<evidence type="ECO:0000256" key="2">
    <source>
        <dbReference type="ARBA" id="ARBA00034247"/>
    </source>
</evidence>
<proteinExistence type="predicted"/>
<dbReference type="GO" id="GO:0052621">
    <property type="term" value="F:diguanylate cyclase activity"/>
    <property type="evidence" value="ECO:0007669"/>
    <property type="project" value="UniProtKB-EC"/>
</dbReference>
<evidence type="ECO:0000259" key="3">
    <source>
        <dbReference type="PROSITE" id="PS50112"/>
    </source>
</evidence>
<gene>
    <name evidence="6" type="ORF">P9875_16870</name>
</gene>
<dbReference type="SUPFAM" id="SSF55785">
    <property type="entry name" value="PYP-like sensor domain (PAS domain)"/>
    <property type="match status" value="1"/>
</dbReference>
<reference evidence="6 7" key="1">
    <citation type="submission" date="2023-04" db="EMBL/GenBank/DDBJ databases">
        <title>Nanopore sequencing of Janthinobacterium from water.</title>
        <authorList>
            <person name="Ciuchcinski K."/>
            <person name="Rokowska A."/>
            <person name="Dziewit L."/>
        </authorList>
    </citation>
    <scope>NUCLEOTIDE SEQUENCE [LARGE SCALE GENOMIC DNA]</scope>
    <source>
        <strain evidence="6 7">DEMB2</strain>
    </source>
</reference>
<dbReference type="EC" id="2.7.7.65" evidence="1"/>
<dbReference type="Gene3D" id="3.30.70.270">
    <property type="match status" value="1"/>
</dbReference>
<evidence type="ECO:0000259" key="5">
    <source>
        <dbReference type="PROSITE" id="PS50887"/>
    </source>
</evidence>